<evidence type="ECO:0000313" key="8">
    <source>
        <dbReference type="EMBL" id="EYB92794.1"/>
    </source>
</evidence>
<dbReference type="GO" id="GO:0015165">
    <property type="term" value="F:pyrimidine nucleotide-sugar transmembrane transporter activity"/>
    <property type="evidence" value="ECO:0007669"/>
    <property type="project" value="InterPro"/>
</dbReference>
<dbReference type="InterPro" id="IPR007271">
    <property type="entry name" value="Nuc_sug_transpt"/>
</dbReference>
<sequence length="382" mass="43243">MREHPPSERVEYVLLRFCSRDAMKPHANPSIILTRTVSSMANDSTFKYVGLILLTLQQASMPLMARYTRYKDEKEVFFTTVNVFMMEVVKLCTCTAVIIGSSKSIFKFIDELREAIYENPVETVKVCVPAVIYTLQNNLYYIALTHLEATTFCVAYQMKIFTTAMFMYFFLGKKLSTNQWIALMILVMGVVDVQLVYAPSNSKEVVEQKPLLGFVSVIVMCFTSAFAGVYLEKVLKESKTSVWMQNVRLALVGLPVSIFSMWFYDWQNIKEDGFFRGWDGLVFCLTVMNSVGGLLISIVIKYADNILKAYAQSIAIIGAAVGSWLLFDFVPGFFFTLGTALVILSIMMYTMYPYQPPGFDFQRLSNAKSDLLMIKSMKGAGI</sequence>
<dbReference type="GO" id="GO:0000139">
    <property type="term" value="C:Golgi membrane"/>
    <property type="evidence" value="ECO:0007669"/>
    <property type="project" value="InterPro"/>
</dbReference>
<feature type="transmembrane region" description="Helical" evidence="7">
    <location>
        <begin position="149"/>
        <end position="171"/>
    </location>
</feature>
<protein>
    <recommendedName>
        <fullName evidence="10">UDP-galactose transporter</fullName>
    </recommendedName>
</protein>
<name>A0A016SR42_9BILA</name>
<keyword evidence="3" id="KW-0813">Transport</keyword>
<dbReference type="Proteomes" id="UP000024635">
    <property type="component" value="Unassembled WGS sequence"/>
</dbReference>
<keyword evidence="4 7" id="KW-0812">Transmembrane</keyword>
<evidence type="ECO:0000256" key="1">
    <source>
        <dbReference type="ARBA" id="ARBA00004141"/>
    </source>
</evidence>
<accession>A0A016SR42</accession>
<dbReference type="NCBIfam" id="TIGR00803">
    <property type="entry name" value="nst"/>
    <property type="match status" value="1"/>
</dbReference>
<dbReference type="Pfam" id="PF04142">
    <property type="entry name" value="Nuc_sug_transp"/>
    <property type="match status" value="1"/>
</dbReference>
<evidence type="ECO:0000256" key="2">
    <source>
        <dbReference type="ARBA" id="ARBA00009976"/>
    </source>
</evidence>
<evidence type="ECO:0000256" key="5">
    <source>
        <dbReference type="ARBA" id="ARBA00022989"/>
    </source>
</evidence>
<evidence type="ECO:0008006" key="10">
    <source>
        <dbReference type="Google" id="ProtNLM"/>
    </source>
</evidence>
<feature type="transmembrane region" description="Helical" evidence="7">
    <location>
        <begin position="243"/>
        <end position="264"/>
    </location>
</feature>
<evidence type="ECO:0000256" key="3">
    <source>
        <dbReference type="ARBA" id="ARBA00022597"/>
    </source>
</evidence>
<keyword evidence="9" id="KW-1185">Reference proteome</keyword>
<dbReference type="InterPro" id="IPR037185">
    <property type="entry name" value="EmrE-like"/>
</dbReference>
<comment type="caution">
    <text evidence="8">The sequence shown here is derived from an EMBL/GenBank/DDBJ whole genome shotgun (WGS) entry which is preliminary data.</text>
</comment>
<proteinExistence type="inferred from homology"/>
<feature type="transmembrane region" description="Helical" evidence="7">
    <location>
        <begin position="307"/>
        <end position="327"/>
    </location>
</feature>
<dbReference type="OrthoDB" id="408493at2759"/>
<dbReference type="EMBL" id="JARK01001526">
    <property type="protein sequence ID" value="EYB92794.1"/>
    <property type="molecule type" value="Genomic_DNA"/>
</dbReference>
<evidence type="ECO:0000256" key="6">
    <source>
        <dbReference type="ARBA" id="ARBA00023136"/>
    </source>
</evidence>
<feature type="transmembrane region" description="Helical" evidence="7">
    <location>
        <begin position="333"/>
        <end position="354"/>
    </location>
</feature>
<gene>
    <name evidence="8" type="primary">Acey_s0190.g1267</name>
    <name evidence="8" type="synonym">Acey-nstp-3</name>
    <name evidence="8" type="ORF">Y032_0190g1267</name>
</gene>
<evidence type="ECO:0000256" key="7">
    <source>
        <dbReference type="SAM" id="Phobius"/>
    </source>
</evidence>
<feature type="transmembrane region" description="Helical" evidence="7">
    <location>
        <begin position="280"/>
        <end position="300"/>
    </location>
</feature>
<comment type="similarity">
    <text evidence="2">Belongs to the nucleotide-sugar transporter family. SLC35A subfamily.</text>
</comment>
<organism evidence="8 9">
    <name type="scientific">Ancylostoma ceylanicum</name>
    <dbReference type="NCBI Taxonomy" id="53326"/>
    <lineage>
        <taxon>Eukaryota</taxon>
        <taxon>Metazoa</taxon>
        <taxon>Ecdysozoa</taxon>
        <taxon>Nematoda</taxon>
        <taxon>Chromadorea</taxon>
        <taxon>Rhabditida</taxon>
        <taxon>Rhabditina</taxon>
        <taxon>Rhabditomorpha</taxon>
        <taxon>Strongyloidea</taxon>
        <taxon>Ancylostomatidae</taxon>
        <taxon>Ancylostomatinae</taxon>
        <taxon>Ancylostoma</taxon>
    </lineage>
</organism>
<dbReference type="SUPFAM" id="SSF103481">
    <property type="entry name" value="Multidrug resistance efflux transporter EmrE"/>
    <property type="match status" value="1"/>
</dbReference>
<dbReference type="PIRSF" id="PIRSF005799">
    <property type="entry name" value="UDP-gal_transpt"/>
    <property type="match status" value="1"/>
</dbReference>
<dbReference type="PANTHER" id="PTHR10231">
    <property type="entry name" value="NUCLEOTIDE-SUGAR TRANSMEMBRANE TRANSPORTER"/>
    <property type="match status" value="1"/>
</dbReference>
<reference evidence="9" key="1">
    <citation type="journal article" date="2015" name="Nat. Genet.">
        <title>The genome and transcriptome of the zoonotic hookworm Ancylostoma ceylanicum identify infection-specific gene families.</title>
        <authorList>
            <person name="Schwarz E.M."/>
            <person name="Hu Y."/>
            <person name="Antoshechkin I."/>
            <person name="Miller M.M."/>
            <person name="Sternberg P.W."/>
            <person name="Aroian R.V."/>
        </authorList>
    </citation>
    <scope>NUCLEOTIDE SEQUENCE</scope>
    <source>
        <strain evidence="9">HY135</strain>
    </source>
</reference>
<keyword evidence="3" id="KW-0762">Sugar transport</keyword>
<keyword evidence="5 7" id="KW-1133">Transmembrane helix</keyword>
<evidence type="ECO:0000256" key="4">
    <source>
        <dbReference type="ARBA" id="ARBA00022692"/>
    </source>
</evidence>
<feature type="transmembrane region" description="Helical" evidence="7">
    <location>
        <begin position="76"/>
        <end position="99"/>
    </location>
</feature>
<feature type="transmembrane region" description="Helical" evidence="7">
    <location>
        <begin position="211"/>
        <end position="231"/>
    </location>
</feature>
<dbReference type="AlphaFoldDB" id="A0A016SR42"/>
<feature type="transmembrane region" description="Helical" evidence="7">
    <location>
        <begin position="180"/>
        <end position="199"/>
    </location>
</feature>
<comment type="subcellular location">
    <subcellularLocation>
        <location evidence="1">Membrane</location>
        <topology evidence="1">Multi-pass membrane protein</topology>
    </subcellularLocation>
</comment>
<dbReference type="STRING" id="53326.A0A016SR42"/>
<evidence type="ECO:0000313" key="9">
    <source>
        <dbReference type="Proteomes" id="UP000024635"/>
    </source>
</evidence>
<keyword evidence="6 7" id="KW-0472">Membrane</keyword>